<feature type="transmembrane region" description="Helical" evidence="1">
    <location>
        <begin position="12"/>
        <end position="36"/>
    </location>
</feature>
<feature type="transmembrane region" description="Helical" evidence="1">
    <location>
        <begin position="86"/>
        <end position="109"/>
    </location>
</feature>
<evidence type="ECO:0000313" key="3">
    <source>
        <dbReference type="Proteomes" id="UP001138997"/>
    </source>
</evidence>
<evidence type="ECO:0000256" key="1">
    <source>
        <dbReference type="SAM" id="Phobius"/>
    </source>
</evidence>
<dbReference type="AlphaFoldDB" id="A0A9X1SV27"/>
<dbReference type="EMBL" id="JAJOMB010000011">
    <property type="protein sequence ID" value="MCD5313359.1"/>
    <property type="molecule type" value="Genomic_DNA"/>
</dbReference>
<dbReference type="RefSeq" id="WP_231444466.1">
    <property type="nucleotide sequence ID" value="NZ_JAJOMB010000011.1"/>
</dbReference>
<protein>
    <submittedName>
        <fullName evidence="2">Uncharacterized protein</fullName>
    </submittedName>
</protein>
<keyword evidence="1" id="KW-0472">Membrane</keyword>
<sequence>MNRVVSAARLHLLSYQNVAIPWAVLASALAVNLLLFGSMQAGGASEEAAFTGGLVSIYIAASVSAVQLMNKHFDFAVSFGLSRRGYLLGTALFALGMALGSALLLYALLGIELATGGWGLELEFFGVAELFTANPLTAVPSYAVPMLFFIAVGALYGAINHRWGMTGVYAATLLAVLVGGLGAVLLTYTKAWASFFGWWADQPHLALLAGYPLIAAALLGAGTYLVSRRVGA</sequence>
<keyword evidence="3" id="KW-1185">Reference proteome</keyword>
<feature type="transmembrane region" description="Helical" evidence="1">
    <location>
        <begin position="48"/>
        <end position="66"/>
    </location>
</feature>
<comment type="caution">
    <text evidence="2">The sequence shown here is derived from an EMBL/GenBank/DDBJ whole genome shotgun (WGS) entry which is preliminary data.</text>
</comment>
<feature type="transmembrane region" description="Helical" evidence="1">
    <location>
        <begin position="139"/>
        <end position="159"/>
    </location>
</feature>
<gene>
    <name evidence="2" type="ORF">LR394_20835</name>
</gene>
<feature type="transmembrane region" description="Helical" evidence="1">
    <location>
        <begin position="208"/>
        <end position="226"/>
    </location>
</feature>
<name>A0A9X1SV27_9ACTN</name>
<keyword evidence="1" id="KW-0812">Transmembrane</keyword>
<evidence type="ECO:0000313" key="2">
    <source>
        <dbReference type="EMBL" id="MCD5313359.1"/>
    </source>
</evidence>
<feature type="transmembrane region" description="Helical" evidence="1">
    <location>
        <begin position="166"/>
        <end position="188"/>
    </location>
</feature>
<proteinExistence type="predicted"/>
<accession>A0A9X1SV27</accession>
<reference evidence="2" key="1">
    <citation type="submission" date="2021-11" db="EMBL/GenBank/DDBJ databases">
        <title>Streptomyces corallinus and Kineosporia corallina sp. nov., two new coral-derived marine actinobacteria.</title>
        <authorList>
            <person name="Buangrab K."/>
            <person name="Sutthacheep M."/>
            <person name="Yeemin T."/>
            <person name="Harunari E."/>
            <person name="Igarashi Y."/>
            <person name="Sripreechasak P."/>
            <person name="Kanchanasin P."/>
            <person name="Tanasupawat S."/>
            <person name="Phongsopitanun W."/>
        </authorList>
    </citation>
    <scope>NUCLEOTIDE SEQUENCE</scope>
    <source>
        <strain evidence="2">JCM 31032</strain>
    </source>
</reference>
<keyword evidence="1" id="KW-1133">Transmembrane helix</keyword>
<organism evidence="2 3">
    <name type="scientific">Kineosporia babensis</name>
    <dbReference type="NCBI Taxonomy" id="499548"/>
    <lineage>
        <taxon>Bacteria</taxon>
        <taxon>Bacillati</taxon>
        <taxon>Actinomycetota</taxon>
        <taxon>Actinomycetes</taxon>
        <taxon>Kineosporiales</taxon>
        <taxon>Kineosporiaceae</taxon>
        <taxon>Kineosporia</taxon>
    </lineage>
</organism>
<dbReference type="Proteomes" id="UP001138997">
    <property type="component" value="Unassembled WGS sequence"/>
</dbReference>